<accession>A0ACC1BIQ6</accession>
<reference evidence="2" key="1">
    <citation type="journal article" date="2023" name="G3 (Bethesda)">
        <title>Genome assembly and association tests identify interacting loci associated with vigor, precocity, and sex in interspecific pistachio rootstocks.</title>
        <authorList>
            <person name="Palmer W."/>
            <person name="Jacygrad E."/>
            <person name="Sagayaradj S."/>
            <person name="Cavanaugh K."/>
            <person name="Han R."/>
            <person name="Bertier L."/>
            <person name="Beede B."/>
            <person name="Kafkas S."/>
            <person name="Golino D."/>
            <person name="Preece J."/>
            <person name="Michelmore R."/>
        </authorList>
    </citation>
    <scope>NUCLEOTIDE SEQUENCE [LARGE SCALE GENOMIC DNA]</scope>
</reference>
<dbReference type="Proteomes" id="UP001164250">
    <property type="component" value="Chromosome 4"/>
</dbReference>
<keyword evidence="2" id="KW-1185">Reference proteome</keyword>
<evidence type="ECO:0000313" key="1">
    <source>
        <dbReference type="EMBL" id="KAJ0098738.1"/>
    </source>
</evidence>
<proteinExistence type="predicted"/>
<dbReference type="EMBL" id="CM047900">
    <property type="protein sequence ID" value="KAJ0098738.1"/>
    <property type="molecule type" value="Genomic_DNA"/>
</dbReference>
<sequence length="124" mass="12686">MLAKLDHLKNLTLAGGGIFHGQGQTTWPQNDCNKNLKCKLPVIKSIKISTPGDSPNTGGIQISTPGDSPNTGGIHIGSSKGIKIYDSAISTGDACVSVSPGSENILVSDVFCGLGHGISAQVMV</sequence>
<organism evidence="1 2">
    <name type="scientific">Pistacia atlantica</name>
    <dbReference type="NCBI Taxonomy" id="434234"/>
    <lineage>
        <taxon>Eukaryota</taxon>
        <taxon>Viridiplantae</taxon>
        <taxon>Streptophyta</taxon>
        <taxon>Embryophyta</taxon>
        <taxon>Tracheophyta</taxon>
        <taxon>Spermatophyta</taxon>
        <taxon>Magnoliopsida</taxon>
        <taxon>eudicotyledons</taxon>
        <taxon>Gunneridae</taxon>
        <taxon>Pentapetalae</taxon>
        <taxon>rosids</taxon>
        <taxon>malvids</taxon>
        <taxon>Sapindales</taxon>
        <taxon>Anacardiaceae</taxon>
        <taxon>Pistacia</taxon>
    </lineage>
</organism>
<gene>
    <name evidence="1" type="ORF">Patl1_21611</name>
</gene>
<comment type="caution">
    <text evidence="1">The sequence shown here is derived from an EMBL/GenBank/DDBJ whole genome shotgun (WGS) entry which is preliminary data.</text>
</comment>
<evidence type="ECO:0000313" key="2">
    <source>
        <dbReference type="Proteomes" id="UP001164250"/>
    </source>
</evidence>
<protein>
    <submittedName>
        <fullName evidence="1">Uncharacterized protein</fullName>
    </submittedName>
</protein>
<name>A0ACC1BIQ6_9ROSI</name>